<evidence type="ECO:0000313" key="1">
    <source>
        <dbReference type="EMBL" id="RKQ15190.1"/>
    </source>
</evidence>
<dbReference type="OrthoDB" id="2962732at2"/>
<name>A0A494YY81_9BACI</name>
<comment type="caution">
    <text evidence="1">The sequence shown here is derived from an EMBL/GenBank/DDBJ whole genome shotgun (WGS) entry which is preliminary data.</text>
</comment>
<protein>
    <recommendedName>
        <fullName evidence="3">Helix-turn-helix domain-containing protein</fullName>
    </recommendedName>
</protein>
<evidence type="ECO:0000313" key="2">
    <source>
        <dbReference type="Proteomes" id="UP000281813"/>
    </source>
</evidence>
<dbReference type="RefSeq" id="WP_121131618.1">
    <property type="nucleotide sequence ID" value="NZ_JBHUFK010000036.1"/>
</dbReference>
<gene>
    <name evidence="1" type="ORF">D8M05_10680</name>
</gene>
<accession>A0A494YY81</accession>
<keyword evidence="2" id="KW-1185">Reference proteome</keyword>
<organism evidence="1 2">
    <name type="scientific">Oceanobacillus bengalensis</name>
    <dbReference type="NCBI Taxonomy" id="1435466"/>
    <lineage>
        <taxon>Bacteria</taxon>
        <taxon>Bacillati</taxon>
        <taxon>Bacillota</taxon>
        <taxon>Bacilli</taxon>
        <taxon>Bacillales</taxon>
        <taxon>Bacillaceae</taxon>
        <taxon>Oceanobacillus</taxon>
    </lineage>
</organism>
<reference evidence="1 2" key="1">
    <citation type="journal article" date="2015" name="Antonie Van Leeuwenhoek">
        <title>Oceanobacillus bengalensis sp. nov., a bacterium isolated from seawater of the Bay of Bengal.</title>
        <authorList>
            <person name="Yongchang O."/>
            <person name="Xiang W."/>
            <person name="Wang G."/>
        </authorList>
    </citation>
    <scope>NUCLEOTIDE SEQUENCE [LARGE SCALE GENOMIC DNA]</scope>
    <source>
        <strain evidence="1 2">MCCC 1K00260</strain>
    </source>
</reference>
<proteinExistence type="predicted"/>
<dbReference type="AlphaFoldDB" id="A0A494YY81"/>
<dbReference type="Proteomes" id="UP000281813">
    <property type="component" value="Unassembled WGS sequence"/>
</dbReference>
<sequence>MTYQISTNTFLVDRTIFTNIYPDLKGNRLRIYLLMCRVTGAKQNGSCFMGINTIAKEVNLSEYHTRIAIEWLCNNYFIQKVMKPYQSNRYRILVTPDYDDVNKKYYSNEGIIRNRFNMKDSLNGYVELPVEVMRGSILRDKTLWSDRKIRIFGQLYLFHWIDEFGGVDPRTIHFKNNSIYINDLLSYTLGCSKNDIERSIRWLIKQGYATEVEAVYRTNNNSFYKEQQYVGDATEINILPTDKIIKVIRMNCIPSLKLQNAINRTGGKIAL</sequence>
<dbReference type="EMBL" id="RBZO01000015">
    <property type="protein sequence ID" value="RKQ15190.1"/>
    <property type="molecule type" value="Genomic_DNA"/>
</dbReference>
<evidence type="ECO:0008006" key="3">
    <source>
        <dbReference type="Google" id="ProtNLM"/>
    </source>
</evidence>